<dbReference type="AlphaFoldDB" id="A0A9Q8Y3V1"/>
<dbReference type="RefSeq" id="WP_252175971.1">
    <property type="nucleotide sequence ID" value="NZ_CP086396.1"/>
</dbReference>
<reference evidence="2" key="1">
    <citation type="journal article" date="2022" name="Front. Microbiol.">
        <title>Feed Insects as a Reservoir of Granadaene-Producing Lactococci.</title>
        <authorList>
            <person name="Neuzil-Bunesova V."/>
            <person name="Ramirez Garcia A."/>
            <person name="Modrackova N."/>
            <person name="Makovska M."/>
            <person name="Sabolova M."/>
            <person name="Sproer C."/>
            <person name="Bunk B."/>
            <person name="Blom J."/>
            <person name="Schwab C."/>
        </authorList>
    </citation>
    <scope>NUCLEOTIDE SEQUENCE</scope>
    <source>
        <strain evidence="2">I4/6O</strain>
    </source>
</reference>
<geneLocation type="plasmid" evidence="2 3">
    <name>p1</name>
</geneLocation>
<keyword evidence="2" id="KW-0808">Transferase</keyword>
<evidence type="ECO:0000313" key="3">
    <source>
        <dbReference type="Proteomes" id="UP001056730"/>
    </source>
</evidence>
<accession>A0A9Q8Y3V1</accession>
<dbReference type="GO" id="GO:0016740">
    <property type="term" value="F:transferase activity"/>
    <property type="evidence" value="ECO:0007669"/>
    <property type="project" value="UniProtKB-KW"/>
</dbReference>
<dbReference type="KEGG" id="lfo:LMK00_11740"/>
<sequence length="326" mass="37981">MNTVMLFDTSVASLNIGDQIIMDATQKQLRKLFPDDYFLTTSTHDIIGKQTFMINEMADFSFLGGSNILNDKFSFRNKNQWRLSLFSSKKINDVISIGCGWSNYDVSPFIKKVLQKQIYNNCFSQSYLHSVRDSFTEKKFTEFGFPCINTSCVTLWDFTKEFCSTIRKEKADKVVATITYYKNSSKDYKRYNQLFSILNKMYEHIYFFAQDGVLDLDLFNNLEFEGKENVEIVTPSLEGYDLLLKSDAVDFVGTRLHGGIRAMQHKQRAIIIEIDNRAKEISRDVNLCTVSWDELEKVEKLISSRFKNDIQIPFDKVNQWKDQFKS</sequence>
<evidence type="ECO:0000313" key="2">
    <source>
        <dbReference type="EMBL" id="USJ21587.1"/>
    </source>
</evidence>
<organism evidence="2 3">
    <name type="scientific">Lactococcus formosensis</name>
    <dbReference type="NCBI Taxonomy" id="1281486"/>
    <lineage>
        <taxon>Bacteria</taxon>
        <taxon>Bacillati</taxon>
        <taxon>Bacillota</taxon>
        <taxon>Bacilli</taxon>
        <taxon>Lactobacillales</taxon>
        <taxon>Streptococcaceae</taxon>
        <taxon>Lactococcus</taxon>
    </lineage>
</organism>
<proteinExistence type="predicted"/>
<dbReference type="Pfam" id="PF04230">
    <property type="entry name" value="PS_pyruv_trans"/>
    <property type="match status" value="1"/>
</dbReference>
<dbReference type="InterPro" id="IPR007345">
    <property type="entry name" value="Polysacch_pyruvyl_Trfase"/>
</dbReference>
<dbReference type="Proteomes" id="UP001056730">
    <property type="component" value="Plasmid p1"/>
</dbReference>
<protein>
    <submittedName>
        <fullName evidence="2">Polysaccharide pyruvyl transferase family protein</fullName>
    </submittedName>
</protein>
<evidence type="ECO:0000259" key="1">
    <source>
        <dbReference type="Pfam" id="PF04230"/>
    </source>
</evidence>
<keyword evidence="2" id="KW-0614">Plasmid</keyword>
<gene>
    <name evidence="2" type="ORF">LMK00_11740</name>
</gene>
<dbReference type="EMBL" id="CP086396">
    <property type="protein sequence ID" value="USJ21587.1"/>
    <property type="molecule type" value="Genomic_DNA"/>
</dbReference>
<name>A0A9Q8Y3V1_9LACT</name>
<feature type="domain" description="Polysaccharide pyruvyl transferase" evidence="1">
    <location>
        <begin position="15"/>
        <end position="276"/>
    </location>
</feature>